<proteinExistence type="predicted"/>
<gene>
    <name evidence="1" type="ORF">ACFYQT_40145</name>
</gene>
<comment type="caution">
    <text evidence="1">The sequence shown here is derived from an EMBL/GenBank/DDBJ whole genome shotgun (WGS) entry which is preliminary data.</text>
</comment>
<reference evidence="1 2" key="1">
    <citation type="submission" date="2024-10" db="EMBL/GenBank/DDBJ databases">
        <title>The Natural Products Discovery Center: Release of the First 8490 Sequenced Strains for Exploring Actinobacteria Biosynthetic Diversity.</title>
        <authorList>
            <person name="Kalkreuter E."/>
            <person name="Kautsar S.A."/>
            <person name="Yang D."/>
            <person name="Bader C.D."/>
            <person name="Teijaro C.N."/>
            <person name="Fluegel L."/>
            <person name="Davis C.M."/>
            <person name="Simpson J.R."/>
            <person name="Lauterbach L."/>
            <person name="Steele A.D."/>
            <person name="Gui C."/>
            <person name="Meng S."/>
            <person name="Li G."/>
            <person name="Viehrig K."/>
            <person name="Ye F."/>
            <person name="Su P."/>
            <person name="Kiefer A.F."/>
            <person name="Nichols A."/>
            <person name="Cepeda A.J."/>
            <person name="Yan W."/>
            <person name="Fan B."/>
            <person name="Jiang Y."/>
            <person name="Adhikari A."/>
            <person name="Zheng C.-J."/>
            <person name="Schuster L."/>
            <person name="Cowan T.M."/>
            <person name="Smanski M.J."/>
            <person name="Chevrette M.G."/>
            <person name="De Carvalho L.P.S."/>
            <person name="Shen B."/>
        </authorList>
    </citation>
    <scope>NUCLEOTIDE SEQUENCE [LARGE SCALE GENOMIC DNA]</scope>
    <source>
        <strain evidence="1 2">NPDC005497</strain>
    </source>
</reference>
<evidence type="ECO:0000313" key="1">
    <source>
        <dbReference type="EMBL" id="MFF0009609.1"/>
    </source>
</evidence>
<accession>A0ABW6N8H9</accession>
<organism evidence="1 2">
    <name type="scientific">Streptomyces tibetensis</name>
    <dbReference type="NCBI Taxonomy" id="2382123"/>
    <lineage>
        <taxon>Bacteria</taxon>
        <taxon>Bacillati</taxon>
        <taxon>Actinomycetota</taxon>
        <taxon>Actinomycetes</taxon>
        <taxon>Kitasatosporales</taxon>
        <taxon>Streptomycetaceae</taxon>
        <taxon>Streptomyces</taxon>
    </lineage>
</organism>
<dbReference type="Proteomes" id="UP001601422">
    <property type="component" value="Unassembled WGS sequence"/>
</dbReference>
<protein>
    <submittedName>
        <fullName evidence="1">Uncharacterized protein</fullName>
    </submittedName>
</protein>
<sequence>MTSPQQFREDHGDYTTWPDEVFDLYFALIADQATHLTQQLITPTPAPAA</sequence>
<keyword evidence="2" id="KW-1185">Reference proteome</keyword>
<dbReference type="EMBL" id="JBIAJP010000021">
    <property type="protein sequence ID" value="MFF0009609.1"/>
    <property type="molecule type" value="Genomic_DNA"/>
</dbReference>
<dbReference type="RefSeq" id="WP_389835575.1">
    <property type="nucleotide sequence ID" value="NZ_JBIAJP010000021.1"/>
</dbReference>
<name>A0ABW6N8H9_9ACTN</name>
<evidence type="ECO:0000313" key="2">
    <source>
        <dbReference type="Proteomes" id="UP001601422"/>
    </source>
</evidence>